<feature type="region of interest" description="Disordered" evidence="22">
    <location>
        <begin position="58"/>
        <end position="80"/>
    </location>
</feature>
<evidence type="ECO:0000256" key="10">
    <source>
        <dbReference type="ARBA" id="ARBA00022837"/>
    </source>
</evidence>
<evidence type="ECO:0000256" key="20">
    <source>
        <dbReference type="ARBA" id="ARBA00042684"/>
    </source>
</evidence>
<keyword evidence="15" id="KW-0844">Vision</keyword>
<proteinExistence type="inferred from homology"/>
<dbReference type="Pfam" id="PF01699">
    <property type="entry name" value="Na_Ca_ex"/>
    <property type="match status" value="2"/>
</dbReference>
<evidence type="ECO:0000313" key="25">
    <source>
        <dbReference type="EMBL" id="KAK6475041.1"/>
    </source>
</evidence>
<evidence type="ECO:0000313" key="26">
    <source>
        <dbReference type="Proteomes" id="UP001369086"/>
    </source>
</evidence>
<comment type="subcellular location">
    <subcellularLocation>
        <location evidence="1">Cell membrane</location>
        <topology evidence="1">Multi-pass membrane protein</topology>
    </subcellularLocation>
</comment>
<keyword evidence="3" id="KW-0813">Transport</keyword>
<feature type="compositionally biased region" description="Acidic residues" evidence="22">
    <location>
        <begin position="491"/>
        <end position="515"/>
    </location>
</feature>
<feature type="domain" description="Sodium/calcium exchanger membrane region" evidence="24">
    <location>
        <begin position="153"/>
        <end position="294"/>
    </location>
</feature>
<keyword evidence="4" id="KW-0050">Antiport</keyword>
<feature type="domain" description="Sodium/calcium exchanger membrane region" evidence="24">
    <location>
        <begin position="562"/>
        <end position="710"/>
    </location>
</feature>
<comment type="catalytic activity">
    <reaction evidence="16">
        <text>Ca(2+)(out) + K(+)(out) + 4 Na(+)(in) = Ca(2+)(in) + K(+)(in) + 4 Na(+)(out)</text>
        <dbReference type="Rhea" id="RHEA:69967"/>
        <dbReference type="ChEBI" id="CHEBI:29101"/>
        <dbReference type="ChEBI" id="CHEBI:29103"/>
        <dbReference type="ChEBI" id="CHEBI:29108"/>
    </reaction>
</comment>
<feature type="transmembrane region" description="Helical" evidence="23">
    <location>
        <begin position="693"/>
        <end position="712"/>
    </location>
</feature>
<feature type="transmembrane region" description="Helical" evidence="23">
    <location>
        <begin position="252"/>
        <end position="271"/>
    </location>
</feature>
<evidence type="ECO:0000256" key="23">
    <source>
        <dbReference type="SAM" id="Phobius"/>
    </source>
</evidence>
<feature type="region of interest" description="Disordered" evidence="22">
    <location>
        <begin position="325"/>
        <end position="358"/>
    </location>
</feature>
<evidence type="ECO:0000256" key="16">
    <source>
        <dbReference type="ARBA" id="ARBA00033627"/>
    </source>
</evidence>
<evidence type="ECO:0000256" key="19">
    <source>
        <dbReference type="ARBA" id="ARBA00042297"/>
    </source>
</evidence>
<feature type="transmembrane region" description="Helical" evidence="23">
    <location>
        <begin position="277"/>
        <end position="298"/>
    </location>
</feature>
<evidence type="ECO:0000259" key="24">
    <source>
        <dbReference type="Pfam" id="PF01699"/>
    </source>
</evidence>
<feature type="transmembrane region" description="Helical" evidence="23">
    <location>
        <begin position="188"/>
        <end position="212"/>
    </location>
</feature>
<dbReference type="Proteomes" id="UP001369086">
    <property type="component" value="Unassembled WGS sequence"/>
</dbReference>
<feature type="transmembrane region" description="Helical" evidence="23">
    <location>
        <begin position="218"/>
        <end position="240"/>
    </location>
</feature>
<dbReference type="NCBIfam" id="TIGR00367">
    <property type="entry name" value="calcium/sodium antiporter"/>
    <property type="match status" value="1"/>
</dbReference>
<accession>A0ABR0YRG8</accession>
<organism evidence="25 26">
    <name type="scientific">Huso huso</name>
    <name type="common">Beluga</name>
    <name type="synonym">Acipenser huso</name>
    <dbReference type="NCBI Taxonomy" id="61971"/>
    <lineage>
        <taxon>Eukaryota</taxon>
        <taxon>Metazoa</taxon>
        <taxon>Chordata</taxon>
        <taxon>Craniata</taxon>
        <taxon>Vertebrata</taxon>
        <taxon>Euteleostomi</taxon>
        <taxon>Actinopterygii</taxon>
        <taxon>Chondrostei</taxon>
        <taxon>Acipenseriformes</taxon>
        <taxon>Acipenseridae</taxon>
        <taxon>Huso</taxon>
    </lineage>
</organism>
<dbReference type="EMBL" id="JAHFZB010000024">
    <property type="protein sequence ID" value="KAK6475041.1"/>
    <property type="molecule type" value="Genomic_DNA"/>
</dbReference>
<evidence type="ECO:0000256" key="15">
    <source>
        <dbReference type="ARBA" id="ARBA00023305"/>
    </source>
</evidence>
<feature type="region of interest" description="Disordered" evidence="22">
    <location>
        <begin position="98"/>
        <end position="118"/>
    </location>
</feature>
<dbReference type="Gene3D" id="1.20.1420.30">
    <property type="entry name" value="NCX, central ion-binding region"/>
    <property type="match status" value="2"/>
</dbReference>
<evidence type="ECO:0000256" key="1">
    <source>
        <dbReference type="ARBA" id="ARBA00004651"/>
    </source>
</evidence>
<keyword evidence="12 23" id="KW-1133">Transmembrane helix</keyword>
<protein>
    <recommendedName>
        <fullName evidence="17">Sodium/potassium/calcium exchanger 1</fullName>
    </recommendedName>
    <alternativeName>
        <fullName evidence="18">Na(+)/K(+)/Ca(2+)-exchange protein 1</fullName>
    </alternativeName>
    <alternativeName>
        <fullName evidence="19">Retinal rod Na-Ca+K exchanger</fullName>
    </alternativeName>
    <alternativeName>
        <fullName evidence="20">Solute carrier family 24 member 1</fullName>
    </alternativeName>
</protein>
<feature type="compositionally biased region" description="Polar residues" evidence="22">
    <location>
        <begin position="448"/>
        <end position="466"/>
    </location>
</feature>
<gene>
    <name evidence="25" type="ORF">HHUSO_G24447</name>
</gene>
<evidence type="ECO:0000256" key="17">
    <source>
        <dbReference type="ARBA" id="ARBA00040585"/>
    </source>
</evidence>
<evidence type="ECO:0000256" key="6">
    <source>
        <dbReference type="ARBA" id="ARBA00022553"/>
    </source>
</evidence>
<reference evidence="25 26" key="1">
    <citation type="submission" date="2021-05" db="EMBL/GenBank/DDBJ databases">
        <authorList>
            <person name="Zahm M."/>
            <person name="Klopp C."/>
            <person name="Cabau C."/>
            <person name="Kuhl H."/>
            <person name="Suciu R."/>
            <person name="Ciorpac M."/>
            <person name="Holostenco D."/>
            <person name="Gessner J."/>
            <person name="Wuertz S."/>
            <person name="Hohne C."/>
            <person name="Stock M."/>
            <person name="Gislard M."/>
            <person name="Lluch J."/>
            <person name="Milhes M."/>
            <person name="Lampietro C."/>
            <person name="Lopez Roques C."/>
            <person name="Donnadieu C."/>
            <person name="Du K."/>
            <person name="Schartl M."/>
            <person name="Guiguen Y."/>
        </authorList>
    </citation>
    <scope>NUCLEOTIDE SEQUENCE [LARGE SCALE GENOMIC DNA]</scope>
    <source>
        <strain evidence="25">Hh-F2</strain>
        <tissue evidence="25">Blood</tissue>
    </source>
</reference>
<keyword evidence="6" id="KW-0597">Phosphoprotein</keyword>
<evidence type="ECO:0000256" key="5">
    <source>
        <dbReference type="ARBA" id="ARBA00022475"/>
    </source>
</evidence>
<comment type="function">
    <text evidence="21">Calcium, potassium:sodium antiporter that transports 1 Ca(2+) and 1 K(+) in exchange for 4 Na(+). Critical component of the visual transduction cascade, controlling the calcium concentration of outer segments during light and darkness. Light causes a rapid lowering of cytosolic free calcium in the outer segment of both retinal rod and cone photoreceptors and the light-induced lowering of calcium is caused by extrusion via this protein which plays a key role in the process of light adaptation.</text>
</comment>
<evidence type="ECO:0000256" key="3">
    <source>
        <dbReference type="ARBA" id="ARBA00022448"/>
    </source>
</evidence>
<feature type="compositionally biased region" description="Basic and acidic residues" evidence="22">
    <location>
        <begin position="58"/>
        <end position="70"/>
    </location>
</feature>
<comment type="caution">
    <text evidence="25">The sequence shown here is derived from an EMBL/GenBank/DDBJ whole genome shotgun (WGS) entry which is preliminary data.</text>
</comment>
<feature type="region of interest" description="Disordered" evidence="22">
    <location>
        <begin position="443"/>
        <end position="525"/>
    </location>
</feature>
<keyword evidence="9 23" id="KW-0812">Transmembrane</keyword>
<keyword evidence="13" id="KW-0406">Ion transport</keyword>
<evidence type="ECO:0000256" key="2">
    <source>
        <dbReference type="ARBA" id="ARBA00005364"/>
    </source>
</evidence>
<keyword evidence="14 23" id="KW-0472">Membrane</keyword>
<keyword evidence="10" id="KW-0106">Calcium</keyword>
<dbReference type="InterPro" id="IPR004837">
    <property type="entry name" value="NaCa_Exmemb"/>
</dbReference>
<comment type="similarity">
    <text evidence="2">Belongs to the Ca(2+):cation antiporter (CaCA) (TC 2.A.19) family. SLC24A subfamily.</text>
</comment>
<feature type="transmembrane region" description="Helical" evidence="23">
    <location>
        <begin position="663"/>
        <end position="686"/>
    </location>
</feature>
<evidence type="ECO:0000256" key="14">
    <source>
        <dbReference type="ARBA" id="ARBA00023136"/>
    </source>
</evidence>
<keyword evidence="8" id="KW-0716">Sensory transduction</keyword>
<dbReference type="InterPro" id="IPR004481">
    <property type="entry name" value="K/Na/Ca-exchanger"/>
</dbReference>
<feature type="compositionally biased region" description="Basic and acidic residues" evidence="22">
    <location>
        <begin position="467"/>
        <end position="476"/>
    </location>
</feature>
<dbReference type="PANTHER" id="PTHR10846:SF36">
    <property type="entry name" value="SODIUM_POTASSIUM_CALCIUM EXCHANGER 1"/>
    <property type="match status" value="1"/>
</dbReference>
<name>A0ABR0YRG8_HUSHU</name>
<dbReference type="InterPro" id="IPR044880">
    <property type="entry name" value="NCX_ion-bd_dom_sf"/>
</dbReference>
<feature type="transmembrane region" description="Helical" evidence="23">
    <location>
        <begin position="533"/>
        <end position="549"/>
    </location>
</feature>
<feature type="transmembrane region" description="Helical" evidence="23">
    <location>
        <begin position="561"/>
        <end position="584"/>
    </location>
</feature>
<evidence type="ECO:0000256" key="7">
    <source>
        <dbReference type="ARBA" id="ARBA00022568"/>
    </source>
</evidence>
<evidence type="ECO:0000256" key="9">
    <source>
        <dbReference type="ARBA" id="ARBA00022692"/>
    </source>
</evidence>
<evidence type="ECO:0000256" key="13">
    <source>
        <dbReference type="ARBA" id="ARBA00023065"/>
    </source>
</evidence>
<evidence type="ECO:0000256" key="22">
    <source>
        <dbReference type="SAM" id="MobiDB-lite"/>
    </source>
</evidence>
<feature type="compositionally biased region" description="Low complexity" evidence="22">
    <location>
        <begin position="71"/>
        <end position="80"/>
    </location>
</feature>
<evidence type="ECO:0000256" key="18">
    <source>
        <dbReference type="ARBA" id="ARBA00042035"/>
    </source>
</evidence>
<keyword evidence="26" id="KW-1185">Reference proteome</keyword>
<evidence type="ECO:0000256" key="8">
    <source>
        <dbReference type="ARBA" id="ARBA00022606"/>
    </source>
</evidence>
<sequence length="725" mass="80865">MYLHRRKRFQWNRIVFLLTGVLVCFAYQLSFSWRSAPWTRHDDGDNVDSFLDVETRELSNKSTADDKTDPPETTTDHTPLTTDITTLRNCIVVDPEPAKTTTIPTTTTPVPNTTALTNATSTPLEIPHYTKGEYPQDIFTVEERRKGWVVLHIFGMIYMFVSLAIVCDEFFVPALGVITDKLAISDDVAGATFMAAGGSAPELFTSLIGVFISHSNVGIGTIVGSAVFNILFVIGMCALFSREMLHLTWWPLFRDVSFYIVGLIMLIVFFLDNVIVWWESMLLLCAYVLYVFFMKYNVQVEHFFKAQLNKHKSIVRVIALEEPDKTNGSAGGEEPLPPEDKNRLKLKPSLQRGGSSASLHNSTMRNTIFQLMIHTLDPLAEETVFNGDFQPSASKLGKEKFKDKAEILNDMARGKVESKGHGKAAVPSQLFSLICQRLKFGEDKKDTPNNVNVQVTPPTEPSTSQPVKEEEKKDLPEGNETQEAGGSGGSDDSEDSDEDSDDEDSDEEEEEEDKEENDKPLSLEWPDTRRKQATYLFLLPIVFPLWLTVPDVRSAASKKFFAMTFLGSIIWIAVFSYLMVWWAHQVGETVGISEEIMGLTILAAGTSIPDLITSVIVARKGLGDMAVSSSVGSNIFDITVGLPGPWLMYSLINGFTPVAVSSNGLFCAIVLLFLMLLFVIFSIAVCKWKMNKFLGCIMFALYFFFLVVSVMLEDRIIMCPVSISI</sequence>
<evidence type="ECO:0000256" key="11">
    <source>
        <dbReference type="ARBA" id="ARBA00022847"/>
    </source>
</evidence>
<dbReference type="PANTHER" id="PTHR10846">
    <property type="entry name" value="SODIUM/POTASSIUM/CALCIUM EXCHANGER"/>
    <property type="match status" value="1"/>
</dbReference>
<evidence type="ECO:0000256" key="4">
    <source>
        <dbReference type="ARBA" id="ARBA00022449"/>
    </source>
</evidence>
<evidence type="ECO:0000256" key="21">
    <source>
        <dbReference type="ARBA" id="ARBA00045976"/>
    </source>
</evidence>
<keyword evidence="11" id="KW-0769">Symport</keyword>
<keyword evidence="7" id="KW-0109">Calcium transport</keyword>
<keyword evidence="5" id="KW-1003">Cell membrane</keyword>
<feature type="compositionally biased region" description="Basic and acidic residues" evidence="22">
    <location>
        <begin position="516"/>
        <end position="525"/>
    </location>
</feature>
<feature type="transmembrane region" description="Helical" evidence="23">
    <location>
        <begin position="148"/>
        <end position="167"/>
    </location>
</feature>
<evidence type="ECO:0000256" key="12">
    <source>
        <dbReference type="ARBA" id="ARBA00022989"/>
    </source>
</evidence>